<feature type="chain" id="PRO_5045896621" evidence="1">
    <location>
        <begin position="22"/>
        <end position="492"/>
    </location>
</feature>
<organism evidence="2 3">
    <name type="scientific">Flavobacterium sediminilitoris</name>
    <dbReference type="NCBI Taxonomy" id="2024526"/>
    <lineage>
        <taxon>Bacteria</taxon>
        <taxon>Pseudomonadati</taxon>
        <taxon>Bacteroidota</taxon>
        <taxon>Flavobacteriia</taxon>
        <taxon>Flavobacteriales</taxon>
        <taxon>Flavobacteriaceae</taxon>
        <taxon>Flavobacterium</taxon>
    </lineage>
</organism>
<evidence type="ECO:0000256" key="1">
    <source>
        <dbReference type="SAM" id="SignalP"/>
    </source>
</evidence>
<name>A0ABY4HQP5_9FLAO</name>
<protein>
    <submittedName>
        <fullName evidence="2">Gliding motility-associated C-terminal domain-containing protein</fullName>
    </submittedName>
</protein>
<proteinExistence type="predicted"/>
<keyword evidence="3" id="KW-1185">Reference proteome</keyword>
<accession>A0ABY4HQP5</accession>
<feature type="signal peptide" evidence="1">
    <location>
        <begin position="1"/>
        <end position="21"/>
    </location>
</feature>
<evidence type="ECO:0000313" key="3">
    <source>
        <dbReference type="Proteomes" id="UP000830454"/>
    </source>
</evidence>
<dbReference type="EMBL" id="CP090145">
    <property type="protein sequence ID" value="UOX34898.1"/>
    <property type="molecule type" value="Genomic_DNA"/>
</dbReference>
<reference evidence="2" key="1">
    <citation type="submission" date="2021-12" db="EMBL/GenBank/DDBJ databases">
        <authorList>
            <person name="Cha I.-T."/>
            <person name="Lee K.-E."/>
            <person name="Park S.-J."/>
        </authorList>
    </citation>
    <scope>NUCLEOTIDE SEQUENCE</scope>
    <source>
        <strain evidence="2">YSM-43</strain>
    </source>
</reference>
<dbReference type="Pfam" id="PF13585">
    <property type="entry name" value="CHU_C"/>
    <property type="match status" value="1"/>
</dbReference>
<dbReference type="Gene3D" id="2.60.40.10">
    <property type="entry name" value="Immunoglobulins"/>
    <property type="match status" value="1"/>
</dbReference>
<dbReference type="Proteomes" id="UP000830454">
    <property type="component" value="Chromosome"/>
</dbReference>
<keyword evidence="1" id="KW-0732">Signal</keyword>
<evidence type="ECO:0000313" key="2">
    <source>
        <dbReference type="EMBL" id="UOX34898.1"/>
    </source>
</evidence>
<sequence length="492" mass="53703">MSKILKSLILLFVFFSPEIEAKEKNPISTNEAFNVVISKPIFNFTFLCQSSSINTNHALTFSVTPVGNLQSNNVFTLEMSDDDFSSNIVQLSATTTNGSSPSEFVMNFTLPNTTYGTGYKLRVKSSAPAATSVRSNPFDAYFMIHNQGIKLNSATGIDSEVAYCAGSSFNLFIFDSGDASSPLFYPNLTYTWKKKVGSSDVVVGTGTSLSVNSPGQYFVETNYGVCTPSSLSKSILVTVTESSANSIIISTATNTNEVCESVGELLTLNISNSSIYTIKWFLDDDLIDGATSNTYNAVSGGTYKATVDNGSCVTTSNTYTLTSDTFSATIDVNSPYQLSLGESFLVTVTTDANAPSFQWYFNDNLLSETSNVLNISQTGEFKVLVTQTTGCVSTKELILIVIEPSVDEIPNLISPNGDGFNDKFKVPFELTSSNNLNLEIYTSSGKQIFITDNYQNNWPENTEEIFQSKSFFYFKLTKENQLIKEGILTIIK</sequence>
<reference evidence="2" key="2">
    <citation type="submission" date="2022-04" db="EMBL/GenBank/DDBJ databases">
        <title>Complete Genome Sequence of Flavobacterium sediminilitoris YSM-43, Isolated from a Tidal Sediment.</title>
        <authorList>
            <person name="Lee P.A."/>
        </authorList>
    </citation>
    <scope>NUCLEOTIDE SEQUENCE</scope>
    <source>
        <strain evidence="2">YSM-43</strain>
    </source>
</reference>
<gene>
    <name evidence="2" type="ORF">LXD69_05145</name>
</gene>
<dbReference type="InterPro" id="IPR013783">
    <property type="entry name" value="Ig-like_fold"/>
</dbReference>
<dbReference type="RefSeq" id="WP_246917980.1">
    <property type="nucleotide sequence ID" value="NZ_CP090145.1"/>
</dbReference>